<evidence type="ECO:0000256" key="16">
    <source>
        <dbReference type="PROSITE-ProRule" id="PRU00169"/>
    </source>
</evidence>
<keyword evidence="20" id="KW-1185">Reference proteome</keyword>
<dbReference type="InterPro" id="IPR058031">
    <property type="entry name" value="AAA_lid_NorR"/>
</dbReference>
<evidence type="ECO:0000256" key="15">
    <source>
        <dbReference type="ARBA" id="ARBA00031910"/>
    </source>
</evidence>
<evidence type="ECO:0000256" key="10">
    <source>
        <dbReference type="ARBA" id="ARBA00023125"/>
    </source>
</evidence>
<evidence type="ECO:0000256" key="8">
    <source>
        <dbReference type="ARBA" id="ARBA00023012"/>
    </source>
</evidence>
<dbReference type="Gene3D" id="1.10.8.60">
    <property type="match status" value="1"/>
</dbReference>
<evidence type="ECO:0000256" key="2">
    <source>
        <dbReference type="ARBA" id="ARBA00019059"/>
    </source>
</evidence>
<dbReference type="PROSITE" id="PS50045">
    <property type="entry name" value="SIGMA54_INTERACT_4"/>
    <property type="match status" value="1"/>
</dbReference>
<evidence type="ECO:0000256" key="4">
    <source>
        <dbReference type="ARBA" id="ARBA00022491"/>
    </source>
</evidence>
<dbReference type="SUPFAM" id="SSF52172">
    <property type="entry name" value="CheY-like"/>
    <property type="match status" value="1"/>
</dbReference>
<dbReference type="SMART" id="SM00382">
    <property type="entry name" value="AAA"/>
    <property type="match status" value="1"/>
</dbReference>
<dbReference type="eggNOG" id="COG2204">
    <property type="taxonomic scope" value="Bacteria"/>
</dbReference>
<dbReference type="GO" id="GO:0043565">
    <property type="term" value="F:sequence-specific DNA binding"/>
    <property type="evidence" value="ECO:0007669"/>
    <property type="project" value="InterPro"/>
</dbReference>
<keyword evidence="8" id="KW-0902">Two-component regulatory system</keyword>
<evidence type="ECO:0000256" key="1">
    <source>
        <dbReference type="ARBA" id="ARBA00004496"/>
    </source>
</evidence>
<reference evidence="20" key="1">
    <citation type="submission" date="2011-02" db="EMBL/GenBank/DDBJ databases">
        <title>The complete genome of Planctomyces brasiliensis DSM 5305.</title>
        <authorList>
            <person name="Lucas S."/>
            <person name="Copeland A."/>
            <person name="Lapidus A."/>
            <person name="Bruce D."/>
            <person name="Goodwin L."/>
            <person name="Pitluck S."/>
            <person name="Kyrpides N."/>
            <person name="Mavromatis K."/>
            <person name="Pagani I."/>
            <person name="Ivanova N."/>
            <person name="Ovchinnikova G."/>
            <person name="Lu M."/>
            <person name="Detter J.C."/>
            <person name="Han C."/>
            <person name="Land M."/>
            <person name="Hauser L."/>
            <person name="Markowitz V."/>
            <person name="Cheng J.-F."/>
            <person name="Hugenholtz P."/>
            <person name="Woyke T."/>
            <person name="Wu D."/>
            <person name="Tindall B."/>
            <person name="Pomrenke H.G."/>
            <person name="Brambilla E."/>
            <person name="Klenk H.-P."/>
            <person name="Eisen J.A."/>
        </authorList>
    </citation>
    <scope>NUCLEOTIDE SEQUENCE [LARGE SCALE GENOMIC DNA]</scope>
    <source>
        <strain evidence="20">ATCC 49424 / DSM 5305 / JCM 21570 / NBRC 103401 / IFAM 1448</strain>
    </source>
</reference>
<keyword evidence="13" id="KW-0535">Nitrogen fixation</keyword>
<dbReference type="SUPFAM" id="SSF46689">
    <property type="entry name" value="Homeodomain-like"/>
    <property type="match status" value="1"/>
</dbReference>
<dbReference type="Gene3D" id="1.10.10.60">
    <property type="entry name" value="Homeodomain-like"/>
    <property type="match status" value="1"/>
</dbReference>
<sequence length="467" mass="50992">MSQILVVDDEPSICWGLKQALSDEGHDVTTLSSAEQAEQWYAEQEPDVIVMDVRLPGKDGLSAIASLPPRLHDVPVIVMTAFGNLETAVQAIGQGAFEYLTKPFDLDQAVSTITAALKRRASQQTPPTPDSTGLGGMMIGNSQVMQAVFRQIALVAAHDVPVLITGESGTGKELVAAALHQYGSRANGPFIPVCVPALSEGLLESELFGHRGGAFTGAVADREGLLTAAHQGTAFFDEMGEITLSAQVKLLRVLETRQVTAVGATAPHPCDFRLIAATNRNLEQMVSEGTFREDLYYRLNVFRIDLPPLRNRREDIPLLARHFLEQTPLQPTGRNQAPVLGEAATAELMQRDWPGNIRELRNAVEHAAVLARDGVIEPEHLPAATREMVSGSRSTDGLQTALKNWLAGLPEWQENQPGLLDRLSEQAEPVLIEHVLEQTQGNRQEAAARLGIHRQTLRDKLRRYGFD</sequence>
<dbReference type="PANTHER" id="PTHR32071:SF95">
    <property type="entry name" value="DNA-BINDING TRANSCRIPTIONAL REGULATOR NTRC"/>
    <property type="match status" value="1"/>
</dbReference>
<accession>F0SSG8</accession>
<dbReference type="KEGG" id="pbs:Plabr_1628"/>
<dbReference type="InterPro" id="IPR002078">
    <property type="entry name" value="Sigma_54_int"/>
</dbReference>
<dbReference type="InterPro" id="IPR027417">
    <property type="entry name" value="P-loop_NTPase"/>
</dbReference>
<dbReference type="Proteomes" id="UP000006860">
    <property type="component" value="Chromosome"/>
</dbReference>
<keyword evidence="3" id="KW-0963">Cytoplasm</keyword>
<evidence type="ECO:0000256" key="6">
    <source>
        <dbReference type="ARBA" id="ARBA00022741"/>
    </source>
</evidence>
<dbReference type="PROSITE" id="PS50110">
    <property type="entry name" value="RESPONSE_REGULATORY"/>
    <property type="match status" value="1"/>
</dbReference>
<keyword evidence="7" id="KW-0067">ATP-binding</keyword>
<dbReference type="InterPro" id="IPR025662">
    <property type="entry name" value="Sigma_54_int_dom_ATP-bd_1"/>
</dbReference>
<dbReference type="SUPFAM" id="SSF52540">
    <property type="entry name" value="P-loop containing nucleoside triphosphate hydrolases"/>
    <property type="match status" value="1"/>
</dbReference>
<evidence type="ECO:0000256" key="5">
    <source>
        <dbReference type="ARBA" id="ARBA00022553"/>
    </source>
</evidence>
<dbReference type="InterPro" id="IPR025944">
    <property type="entry name" value="Sigma_54_int_dom_CS"/>
</dbReference>
<dbReference type="Pfam" id="PF00072">
    <property type="entry name" value="Response_reg"/>
    <property type="match status" value="1"/>
</dbReference>
<evidence type="ECO:0000256" key="13">
    <source>
        <dbReference type="ARBA" id="ARBA00023231"/>
    </source>
</evidence>
<feature type="domain" description="Sigma-54 factor interaction" evidence="17">
    <location>
        <begin position="138"/>
        <end position="369"/>
    </location>
</feature>
<keyword evidence="5 16" id="KW-0597">Phosphoprotein</keyword>
<dbReference type="GO" id="GO:0000160">
    <property type="term" value="P:phosphorelay signal transduction system"/>
    <property type="evidence" value="ECO:0007669"/>
    <property type="project" value="UniProtKB-KW"/>
</dbReference>
<dbReference type="FunFam" id="3.40.50.300:FF:000006">
    <property type="entry name" value="DNA-binding transcriptional regulator NtrC"/>
    <property type="match status" value="1"/>
</dbReference>
<evidence type="ECO:0000256" key="14">
    <source>
        <dbReference type="ARBA" id="ARBA00029881"/>
    </source>
</evidence>
<evidence type="ECO:0000259" key="18">
    <source>
        <dbReference type="PROSITE" id="PS50110"/>
    </source>
</evidence>
<dbReference type="InterPro" id="IPR001789">
    <property type="entry name" value="Sig_transdc_resp-reg_receiver"/>
</dbReference>
<gene>
    <name evidence="19" type="ordered locus">Plabr_1628</name>
</gene>
<dbReference type="PROSITE" id="PS00675">
    <property type="entry name" value="SIGMA54_INTERACT_1"/>
    <property type="match status" value="1"/>
</dbReference>
<dbReference type="AlphaFoldDB" id="F0SSG8"/>
<evidence type="ECO:0000256" key="9">
    <source>
        <dbReference type="ARBA" id="ARBA00023015"/>
    </source>
</evidence>
<dbReference type="RefSeq" id="WP_013627966.1">
    <property type="nucleotide sequence ID" value="NC_015174.1"/>
</dbReference>
<dbReference type="PRINTS" id="PR01590">
    <property type="entry name" value="HTHFIS"/>
</dbReference>
<dbReference type="FunFam" id="3.40.50.2300:FF:000018">
    <property type="entry name" value="DNA-binding transcriptional regulator NtrC"/>
    <property type="match status" value="1"/>
</dbReference>
<dbReference type="Gene3D" id="3.40.50.2300">
    <property type="match status" value="1"/>
</dbReference>
<dbReference type="InterPro" id="IPR003593">
    <property type="entry name" value="AAA+_ATPase"/>
</dbReference>
<dbReference type="Pfam" id="PF02954">
    <property type="entry name" value="HTH_8"/>
    <property type="match status" value="1"/>
</dbReference>
<dbReference type="OrthoDB" id="7476585at2"/>
<evidence type="ECO:0000256" key="11">
    <source>
        <dbReference type="ARBA" id="ARBA00023159"/>
    </source>
</evidence>
<evidence type="ECO:0000313" key="19">
    <source>
        <dbReference type="EMBL" id="ADY59239.1"/>
    </source>
</evidence>
<keyword evidence="10" id="KW-0238">DNA-binding</keyword>
<dbReference type="PANTHER" id="PTHR32071">
    <property type="entry name" value="TRANSCRIPTIONAL REGULATORY PROTEIN"/>
    <property type="match status" value="1"/>
</dbReference>
<keyword evidence="12" id="KW-0804">Transcription</keyword>
<dbReference type="GO" id="GO:0005524">
    <property type="term" value="F:ATP binding"/>
    <property type="evidence" value="ECO:0007669"/>
    <property type="project" value="UniProtKB-KW"/>
</dbReference>
<evidence type="ECO:0000259" key="17">
    <source>
        <dbReference type="PROSITE" id="PS50045"/>
    </source>
</evidence>
<dbReference type="GO" id="GO:0006355">
    <property type="term" value="P:regulation of DNA-templated transcription"/>
    <property type="evidence" value="ECO:0007669"/>
    <property type="project" value="InterPro"/>
</dbReference>
<keyword evidence="11" id="KW-0010">Activator</keyword>
<keyword evidence="9" id="KW-0805">Transcription regulation</keyword>
<dbReference type="InterPro" id="IPR002197">
    <property type="entry name" value="HTH_Fis"/>
</dbReference>
<comment type="subcellular location">
    <subcellularLocation>
        <location evidence="1">Cytoplasm</location>
    </subcellularLocation>
</comment>
<evidence type="ECO:0000256" key="12">
    <source>
        <dbReference type="ARBA" id="ARBA00023163"/>
    </source>
</evidence>
<evidence type="ECO:0000313" key="20">
    <source>
        <dbReference type="Proteomes" id="UP000006860"/>
    </source>
</evidence>
<dbReference type="InterPro" id="IPR011006">
    <property type="entry name" value="CheY-like_superfamily"/>
</dbReference>
<protein>
    <recommendedName>
        <fullName evidence="2">DNA-binding transcriptional regulator NtrC</fullName>
    </recommendedName>
    <alternativeName>
        <fullName evidence="14">Nitrogen regulation protein NR(I)</fullName>
    </alternativeName>
    <alternativeName>
        <fullName evidence="15">Nitrogen regulator I</fullName>
    </alternativeName>
</protein>
<keyword evidence="6" id="KW-0547">Nucleotide-binding</keyword>
<dbReference type="GO" id="GO:0005737">
    <property type="term" value="C:cytoplasm"/>
    <property type="evidence" value="ECO:0007669"/>
    <property type="project" value="UniProtKB-SubCell"/>
</dbReference>
<name>F0SSG8_RUBBR</name>
<keyword evidence="4" id="KW-0678">Repressor</keyword>
<dbReference type="InterPro" id="IPR009057">
    <property type="entry name" value="Homeodomain-like_sf"/>
</dbReference>
<dbReference type="Pfam" id="PF00158">
    <property type="entry name" value="Sigma54_activat"/>
    <property type="match status" value="1"/>
</dbReference>
<dbReference type="Gene3D" id="3.40.50.300">
    <property type="entry name" value="P-loop containing nucleotide triphosphate hydrolases"/>
    <property type="match status" value="1"/>
</dbReference>
<proteinExistence type="predicted"/>
<dbReference type="PROSITE" id="PS00688">
    <property type="entry name" value="SIGMA54_INTERACT_3"/>
    <property type="match status" value="1"/>
</dbReference>
<dbReference type="HOGENOM" id="CLU_000445_0_1_0"/>
<evidence type="ECO:0000256" key="3">
    <source>
        <dbReference type="ARBA" id="ARBA00022490"/>
    </source>
</evidence>
<dbReference type="Pfam" id="PF25601">
    <property type="entry name" value="AAA_lid_14"/>
    <property type="match status" value="1"/>
</dbReference>
<feature type="modified residue" description="4-aspartylphosphate" evidence="16">
    <location>
        <position position="52"/>
    </location>
</feature>
<dbReference type="EMBL" id="CP002546">
    <property type="protein sequence ID" value="ADY59239.1"/>
    <property type="molecule type" value="Genomic_DNA"/>
</dbReference>
<dbReference type="SMART" id="SM00448">
    <property type="entry name" value="REC"/>
    <property type="match status" value="1"/>
</dbReference>
<evidence type="ECO:0000256" key="7">
    <source>
        <dbReference type="ARBA" id="ARBA00022840"/>
    </source>
</evidence>
<dbReference type="STRING" id="756272.Plabr_1628"/>
<feature type="domain" description="Response regulatory" evidence="18">
    <location>
        <begin position="3"/>
        <end position="117"/>
    </location>
</feature>
<organism evidence="19 20">
    <name type="scientific">Rubinisphaera brasiliensis (strain ATCC 49424 / DSM 5305 / JCM 21570 / IAM 15109 / NBRC 103401 / IFAM 1448)</name>
    <name type="common">Planctomyces brasiliensis</name>
    <dbReference type="NCBI Taxonomy" id="756272"/>
    <lineage>
        <taxon>Bacteria</taxon>
        <taxon>Pseudomonadati</taxon>
        <taxon>Planctomycetota</taxon>
        <taxon>Planctomycetia</taxon>
        <taxon>Planctomycetales</taxon>
        <taxon>Planctomycetaceae</taxon>
        <taxon>Rubinisphaera</taxon>
    </lineage>
</organism>
<dbReference type="CDD" id="cd00009">
    <property type="entry name" value="AAA"/>
    <property type="match status" value="1"/>
</dbReference>